<organism evidence="7 8">
    <name type="scientific">Medicago truncatula</name>
    <name type="common">Barrel medic</name>
    <name type="synonym">Medicago tribuloides</name>
    <dbReference type="NCBI Taxonomy" id="3880"/>
    <lineage>
        <taxon>Eukaryota</taxon>
        <taxon>Viridiplantae</taxon>
        <taxon>Streptophyta</taxon>
        <taxon>Embryophyta</taxon>
        <taxon>Tracheophyta</taxon>
        <taxon>Spermatophyta</taxon>
        <taxon>Magnoliopsida</taxon>
        <taxon>eudicotyledons</taxon>
        <taxon>Gunneridae</taxon>
        <taxon>Pentapetalae</taxon>
        <taxon>rosids</taxon>
        <taxon>fabids</taxon>
        <taxon>Fabales</taxon>
        <taxon>Fabaceae</taxon>
        <taxon>Papilionoideae</taxon>
        <taxon>50 kb inversion clade</taxon>
        <taxon>NPAAA clade</taxon>
        <taxon>Hologalegina</taxon>
        <taxon>IRL clade</taxon>
        <taxon>Trifolieae</taxon>
        <taxon>Medicago</taxon>
    </lineage>
</organism>
<dbReference type="GO" id="GO:0005524">
    <property type="term" value="F:ATP binding"/>
    <property type="evidence" value="ECO:0007669"/>
    <property type="project" value="UniProtKB-KW"/>
</dbReference>
<accession>A0A396GZS4</accession>
<sequence>MKQKVFSAGRKFLQLSTNLYFGQIISAVEFGHSKRIVHLDLKPENILFDAHNSLKLVDFGLCEIMRNGYFLQKIPGSP</sequence>
<reference evidence="8" key="1">
    <citation type="journal article" date="2018" name="Nat. Plants">
        <title>Whole-genome landscape of Medicago truncatula symbiotic genes.</title>
        <authorList>
            <person name="Pecrix Y."/>
            <person name="Staton S.E."/>
            <person name="Sallet E."/>
            <person name="Lelandais-Briere C."/>
            <person name="Moreau S."/>
            <person name="Carrere S."/>
            <person name="Blein T."/>
            <person name="Jardinaud M.F."/>
            <person name="Latrasse D."/>
            <person name="Zouine M."/>
            <person name="Zahm M."/>
            <person name="Kreplak J."/>
            <person name="Mayjonade B."/>
            <person name="Satge C."/>
            <person name="Perez M."/>
            <person name="Cauet S."/>
            <person name="Marande W."/>
            <person name="Chantry-Darmon C."/>
            <person name="Lopez-Roques C."/>
            <person name="Bouchez O."/>
            <person name="Berard A."/>
            <person name="Debelle F."/>
            <person name="Munos S."/>
            <person name="Bendahmane A."/>
            <person name="Berges H."/>
            <person name="Niebel A."/>
            <person name="Buitink J."/>
            <person name="Frugier F."/>
            <person name="Benhamed M."/>
            <person name="Crespi M."/>
            <person name="Gouzy J."/>
            <person name="Gamas P."/>
        </authorList>
    </citation>
    <scope>NUCLEOTIDE SEQUENCE [LARGE SCALE GENOMIC DNA]</scope>
    <source>
        <strain evidence="8">cv. Jemalong A17</strain>
    </source>
</reference>
<dbReference type="InterPro" id="IPR008271">
    <property type="entry name" value="Ser/Thr_kinase_AS"/>
</dbReference>
<dbReference type="Gramene" id="rna38465">
    <property type="protein sequence ID" value="RHN44355.1"/>
    <property type="gene ID" value="gene38465"/>
</dbReference>
<dbReference type="GO" id="GO:0004674">
    <property type="term" value="F:protein serine/threonine kinase activity"/>
    <property type="evidence" value="ECO:0007669"/>
    <property type="project" value="UniProtKB-KW"/>
</dbReference>
<evidence type="ECO:0000313" key="7">
    <source>
        <dbReference type="EMBL" id="RHN44355.1"/>
    </source>
</evidence>
<feature type="domain" description="Protein kinase" evidence="6">
    <location>
        <begin position="1"/>
        <end position="78"/>
    </location>
</feature>
<dbReference type="PROSITE" id="PS00108">
    <property type="entry name" value="PROTEIN_KINASE_ST"/>
    <property type="match status" value="1"/>
</dbReference>
<keyword evidence="2 7" id="KW-0808">Transferase</keyword>
<comment type="caution">
    <text evidence="7">The sequence shown here is derived from an EMBL/GenBank/DDBJ whole genome shotgun (WGS) entry which is preliminary data.</text>
</comment>
<dbReference type="Pfam" id="PF00069">
    <property type="entry name" value="Pkinase"/>
    <property type="match status" value="1"/>
</dbReference>
<keyword evidence="4" id="KW-0418">Kinase</keyword>
<dbReference type="Gene3D" id="1.10.510.10">
    <property type="entry name" value="Transferase(Phosphotransferase) domain 1"/>
    <property type="match status" value="1"/>
</dbReference>
<dbReference type="Proteomes" id="UP000265566">
    <property type="component" value="Chromosome 7"/>
</dbReference>
<keyword evidence="1" id="KW-0723">Serine/threonine-protein kinase</keyword>
<evidence type="ECO:0000313" key="8">
    <source>
        <dbReference type="Proteomes" id="UP000265566"/>
    </source>
</evidence>
<proteinExistence type="predicted"/>
<dbReference type="PROSITE" id="PS50011">
    <property type="entry name" value="PROTEIN_KINASE_DOM"/>
    <property type="match status" value="1"/>
</dbReference>
<keyword evidence="5" id="KW-0067">ATP-binding</keyword>
<evidence type="ECO:0000259" key="6">
    <source>
        <dbReference type="PROSITE" id="PS50011"/>
    </source>
</evidence>
<protein>
    <recommendedName>
        <fullName evidence="6">Protein kinase domain-containing protein</fullName>
    </recommendedName>
</protein>
<dbReference type="EMBL" id="PSQE01000007">
    <property type="protein sequence ID" value="RHN44355.1"/>
    <property type="molecule type" value="Genomic_DNA"/>
</dbReference>
<evidence type="ECO:0000256" key="3">
    <source>
        <dbReference type="ARBA" id="ARBA00022741"/>
    </source>
</evidence>
<evidence type="ECO:0000256" key="4">
    <source>
        <dbReference type="ARBA" id="ARBA00022777"/>
    </source>
</evidence>
<keyword evidence="3" id="KW-0547">Nucleotide-binding</keyword>
<dbReference type="SUPFAM" id="SSF56112">
    <property type="entry name" value="Protein kinase-like (PK-like)"/>
    <property type="match status" value="1"/>
</dbReference>
<dbReference type="AlphaFoldDB" id="A0A396GZS4"/>
<gene>
    <name evidence="7" type="ORF">MtrunA17_Chr7g0218511</name>
</gene>
<dbReference type="InterPro" id="IPR000719">
    <property type="entry name" value="Prot_kinase_dom"/>
</dbReference>
<name>A0A396GZS4_MEDTR</name>
<dbReference type="PANTHER" id="PTHR24346">
    <property type="entry name" value="MAP/MICROTUBULE AFFINITY-REGULATING KINASE"/>
    <property type="match status" value="1"/>
</dbReference>
<dbReference type="PANTHER" id="PTHR24346:SF82">
    <property type="entry name" value="KP78A-RELATED"/>
    <property type="match status" value="1"/>
</dbReference>
<evidence type="ECO:0000256" key="1">
    <source>
        <dbReference type="ARBA" id="ARBA00022527"/>
    </source>
</evidence>
<dbReference type="InterPro" id="IPR011009">
    <property type="entry name" value="Kinase-like_dom_sf"/>
</dbReference>
<evidence type="ECO:0000256" key="5">
    <source>
        <dbReference type="ARBA" id="ARBA00022840"/>
    </source>
</evidence>
<evidence type="ECO:0000256" key="2">
    <source>
        <dbReference type="ARBA" id="ARBA00022679"/>
    </source>
</evidence>